<evidence type="ECO:0000256" key="1">
    <source>
        <dbReference type="ARBA" id="ARBA00022603"/>
    </source>
</evidence>
<dbReference type="OrthoDB" id="9764961at2"/>
<dbReference type="Pfam" id="PF05175">
    <property type="entry name" value="MTS"/>
    <property type="match status" value="1"/>
</dbReference>
<keyword evidence="5" id="KW-1185">Reference proteome</keyword>
<dbReference type="InterPro" id="IPR007848">
    <property type="entry name" value="Small_mtfrase_dom"/>
</dbReference>
<dbReference type="InterPro" id="IPR046977">
    <property type="entry name" value="RsmC/RlmG"/>
</dbReference>
<dbReference type="CDD" id="cd02440">
    <property type="entry name" value="AdoMet_MTases"/>
    <property type="match status" value="1"/>
</dbReference>
<gene>
    <name evidence="4" type="ORF">SAMN02746011_00748</name>
</gene>
<dbReference type="RefSeq" id="WP_078755538.1">
    <property type="nucleotide sequence ID" value="NZ_FUWO01000004.1"/>
</dbReference>
<reference evidence="5" key="1">
    <citation type="submission" date="2017-02" db="EMBL/GenBank/DDBJ databases">
        <authorList>
            <person name="Varghese N."/>
            <person name="Submissions S."/>
        </authorList>
    </citation>
    <scope>NUCLEOTIDE SEQUENCE [LARGE SCALE GENOMIC DNA]</scope>
    <source>
        <strain evidence="5">DSM 15739</strain>
    </source>
</reference>
<sequence>MSNQYFENNEHLDHNVRTIQFQWLNFPLTFKTDSGVFSKNQVDYGSKVLLEAVVEDLSSPLMGPIVELGSGYGPIAISLAKSYPTIEVIGVEINQRAQLLSQENAELNRVLNCSFIHHDATTVTLEKSAQVVVTNPPIRAGKAVIQAFVKQAHQILQANGTLYVVIQKKQGAPSMAKYMETLFNNVEKITHDKGYWILKSVK</sequence>
<name>A0A1T4KGV4_9LACT</name>
<evidence type="ECO:0000313" key="4">
    <source>
        <dbReference type="EMBL" id="SJZ41587.1"/>
    </source>
</evidence>
<keyword evidence="1 4" id="KW-0489">Methyltransferase</keyword>
<proteinExistence type="predicted"/>
<evidence type="ECO:0000313" key="5">
    <source>
        <dbReference type="Proteomes" id="UP000189941"/>
    </source>
</evidence>
<evidence type="ECO:0000259" key="3">
    <source>
        <dbReference type="Pfam" id="PF05175"/>
    </source>
</evidence>
<dbReference type="Gene3D" id="3.40.50.150">
    <property type="entry name" value="Vaccinia Virus protein VP39"/>
    <property type="match status" value="1"/>
</dbReference>
<protein>
    <submittedName>
        <fullName evidence="4">16S rRNA (Guanine1207-N2)-methyltransferase</fullName>
    </submittedName>
</protein>
<dbReference type="GO" id="GO:0008757">
    <property type="term" value="F:S-adenosylmethionine-dependent methyltransferase activity"/>
    <property type="evidence" value="ECO:0007669"/>
    <property type="project" value="InterPro"/>
</dbReference>
<dbReference type="PANTHER" id="PTHR47816:SF4">
    <property type="entry name" value="RIBOSOMAL RNA SMALL SUBUNIT METHYLTRANSFERASE C"/>
    <property type="match status" value="1"/>
</dbReference>
<dbReference type="Proteomes" id="UP000189941">
    <property type="component" value="Unassembled WGS sequence"/>
</dbReference>
<dbReference type="SUPFAM" id="SSF53335">
    <property type="entry name" value="S-adenosyl-L-methionine-dependent methyltransferases"/>
    <property type="match status" value="1"/>
</dbReference>
<keyword evidence="2 4" id="KW-0808">Transferase</keyword>
<dbReference type="STRING" id="1121925.SAMN02746011_00748"/>
<feature type="domain" description="Methyltransferase small" evidence="3">
    <location>
        <begin position="28"/>
        <end position="199"/>
    </location>
</feature>
<dbReference type="InterPro" id="IPR029063">
    <property type="entry name" value="SAM-dependent_MTases_sf"/>
</dbReference>
<dbReference type="PANTHER" id="PTHR47816">
    <property type="entry name" value="RIBOSOMAL RNA SMALL SUBUNIT METHYLTRANSFERASE C"/>
    <property type="match status" value="1"/>
</dbReference>
<dbReference type="GO" id="GO:0032259">
    <property type="term" value="P:methylation"/>
    <property type="evidence" value="ECO:0007669"/>
    <property type="project" value="UniProtKB-KW"/>
</dbReference>
<organism evidence="4 5">
    <name type="scientific">Globicatella sulfidifaciens DSM 15739</name>
    <dbReference type="NCBI Taxonomy" id="1121925"/>
    <lineage>
        <taxon>Bacteria</taxon>
        <taxon>Bacillati</taxon>
        <taxon>Bacillota</taxon>
        <taxon>Bacilli</taxon>
        <taxon>Lactobacillales</taxon>
        <taxon>Aerococcaceae</taxon>
        <taxon>Globicatella</taxon>
    </lineage>
</organism>
<accession>A0A1T4KGV4</accession>
<dbReference type="AlphaFoldDB" id="A0A1T4KGV4"/>
<dbReference type="EMBL" id="FUWO01000004">
    <property type="protein sequence ID" value="SJZ41587.1"/>
    <property type="molecule type" value="Genomic_DNA"/>
</dbReference>
<evidence type="ECO:0000256" key="2">
    <source>
        <dbReference type="ARBA" id="ARBA00022679"/>
    </source>
</evidence>